<dbReference type="EMBL" id="SPDS01000002">
    <property type="protein sequence ID" value="TFH54991.1"/>
    <property type="molecule type" value="Genomic_DNA"/>
</dbReference>
<name>A0A4Y8TSS0_9MICC</name>
<accession>A0A4Y8TSS0</accession>
<gene>
    <name evidence="1" type="ORF">EXY26_13575</name>
</gene>
<reference evidence="1 2" key="1">
    <citation type="submission" date="2019-03" db="EMBL/GenBank/DDBJ databases">
        <title>Glutamicibacter sp. LJH19 genome.</title>
        <authorList>
            <person name="Sinai Borker S."/>
            <person name="Kumar R."/>
        </authorList>
    </citation>
    <scope>NUCLEOTIDE SEQUENCE [LARGE SCALE GENOMIC DNA]</scope>
    <source>
        <strain evidence="1 2">LJH19</strain>
    </source>
</reference>
<dbReference type="Proteomes" id="UP000297638">
    <property type="component" value="Unassembled WGS sequence"/>
</dbReference>
<comment type="caution">
    <text evidence="1">The sequence shown here is derived from an EMBL/GenBank/DDBJ whole genome shotgun (WGS) entry which is preliminary data.</text>
</comment>
<evidence type="ECO:0000313" key="2">
    <source>
        <dbReference type="Proteomes" id="UP000297638"/>
    </source>
</evidence>
<evidence type="ECO:0000313" key="1">
    <source>
        <dbReference type="EMBL" id="TFH54991.1"/>
    </source>
</evidence>
<dbReference type="AlphaFoldDB" id="A0A4Y8TSS0"/>
<dbReference type="RefSeq" id="WP_134780827.1">
    <property type="nucleotide sequence ID" value="NZ_SPDS01000002.1"/>
</dbReference>
<proteinExistence type="predicted"/>
<organism evidence="1 2">
    <name type="scientific">Glutamicibacter arilaitensis</name>
    <dbReference type="NCBI Taxonomy" id="256701"/>
    <lineage>
        <taxon>Bacteria</taxon>
        <taxon>Bacillati</taxon>
        <taxon>Actinomycetota</taxon>
        <taxon>Actinomycetes</taxon>
        <taxon>Micrococcales</taxon>
        <taxon>Micrococcaceae</taxon>
        <taxon>Glutamicibacter</taxon>
    </lineage>
</organism>
<sequence length="153" mass="16245">MRSVSSLIIRNSMISAVLVAVAATGILLVIATPKSAADKYCEAEQPQLIYEEGKQGTKATVMVVAPSCELDLPEGTEYPLALGPSETVSGHRADLMIPVNSDGSFSHELPLDASDLPGPLTGLIEMESSGGECAGFNSWAVRQWTVLIEQQDR</sequence>
<protein>
    <submittedName>
        <fullName evidence="1">Uncharacterized protein</fullName>
    </submittedName>
</protein>